<feature type="transmembrane region" description="Helical" evidence="1">
    <location>
        <begin position="51"/>
        <end position="70"/>
    </location>
</feature>
<keyword evidence="1" id="KW-0812">Transmembrane</keyword>
<accession>A0A4R3MJR8</accession>
<evidence type="ECO:0000313" key="3">
    <source>
        <dbReference type="EMBL" id="TCT13674.1"/>
    </source>
</evidence>
<dbReference type="EMBL" id="SMAK01000001">
    <property type="protein sequence ID" value="TCT13674.1"/>
    <property type="molecule type" value="Genomic_DNA"/>
</dbReference>
<dbReference type="Pfam" id="PF03703">
    <property type="entry name" value="bPH_2"/>
    <property type="match status" value="1"/>
</dbReference>
<gene>
    <name evidence="3" type="ORF">EDC22_101545</name>
</gene>
<name>A0A4R3MJR8_9HYPH</name>
<keyword evidence="4" id="KW-1185">Reference proteome</keyword>
<sequence length="151" mass="16351">MDTSADPAIEPCIIGRAHWSVFLPPIILTVVLLAVWGIAEIVGGRGRTVGLYAFIAAAVVVPLHLLVVFLRFQTTRIARTFDGIWIERGWPTMTPRHLRWDELAGIAAEPSVIGRRFGAGTLSLSIVSGETISVHGLADVEDLAQELRTAS</sequence>
<evidence type="ECO:0000313" key="4">
    <source>
        <dbReference type="Proteomes" id="UP000295678"/>
    </source>
</evidence>
<keyword evidence="1" id="KW-1133">Transmembrane helix</keyword>
<comment type="caution">
    <text evidence="3">The sequence shown here is derived from an EMBL/GenBank/DDBJ whole genome shotgun (WGS) entry which is preliminary data.</text>
</comment>
<feature type="domain" description="YdbS-like PH" evidence="2">
    <location>
        <begin position="73"/>
        <end position="145"/>
    </location>
</feature>
<dbReference type="InterPro" id="IPR005182">
    <property type="entry name" value="YdbS-like_PH"/>
</dbReference>
<protein>
    <submittedName>
        <fullName evidence="3">PH (Pleckstrin Homology) domain-containing protein</fullName>
    </submittedName>
</protein>
<proteinExistence type="predicted"/>
<dbReference type="RefSeq" id="WP_132805036.1">
    <property type="nucleotide sequence ID" value="NZ_SMAK01000001.1"/>
</dbReference>
<keyword evidence="1" id="KW-0472">Membrane</keyword>
<feature type="transmembrane region" description="Helical" evidence="1">
    <location>
        <begin position="21"/>
        <end position="39"/>
    </location>
</feature>
<reference evidence="3 4" key="1">
    <citation type="submission" date="2019-03" db="EMBL/GenBank/DDBJ databases">
        <title>Genomic Encyclopedia of Type Strains, Phase IV (KMG-IV): sequencing the most valuable type-strain genomes for metagenomic binning, comparative biology and taxonomic classification.</title>
        <authorList>
            <person name="Goeker M."/>
        </authorList>
    </citation>
    <scope>NUCLEOTIDE SEQUENCE [LARGE SCALE GENOMIC DNA]</scope>
    <source>
        <strain evidence="3 4">DSM 19345</strain>
    </source>
</reference>
<dbReference type="Proteomes" id="UP000295678">
    <property type="component" value="Unassembled WGS sequence"/>
</dbReference>
<evidence type="ECO:0000256" key="1">
    <source>
        <dbReference type="SAM" id="Phobius"/>
    </source>
</evidence>
<evidence type="ECO:0000259" key="2">
    <source>
        <dbReference type="Pfam" id="PF03703"/>
    </source>
</evidence>
<dbReference type="AlphaFoldDB" id="A0A4R3MJR8"/>
<organism evidence="3 4">
    <name type="scientific">Tepidamorphus gemmatus</name>
    <dbReference type="NCBI Taxonomy" id="747076"/>
    <lineage>
        <taxon>Bacteria</taxon>
        <taxon>Pseudomonadati</taxon>
        <taxon>Pseudomonadota</taxon>
        <taxon>Alphaproteobacteria</taxon>
        <taxon>Hyphomicrobiales</taxon>
        <taxon>Tepidamorphaceae</taxon>
        <taxon>Tepidamorphus</taxon>
    </lineage>
</organism>